<dbReference type="RefSeq" id="WP_236291312.1">
    <property type="nucleotide sequence ID" value="NZ_CAKMMW010000020.1"/>
</dbReference>
<evidence type="ECO:0000313" key="2">
    <source>
        <dbReference type="Proteomes" id="UP000838821"/>
    </source>
</evidence>
<dbReference type="InterPro" id="IPR017853">
    <property type="entry name" value="GH"/>
</dbReference>
<reference evidence="1" key="1">
    <citation type="submission" date="2022-01" db="EMBL/GenBank/DDBJ databases">
        <authorList>
            <person name="Criscuolo A."/>
        </authorList>
    </citation>
    <scope>NUCLEOTIDE SEQUENCE</scope>
    <source>
        <strain evidence="1">CIP111891</strain>
    </source>
</reference>
<dbReference type="Gene3D" id="3.20.20.80">
    <property type="entry name" value="Glycosidases"/>
    <property type="match status" value="1"/>
</dbReference>
<organism evidence="1 2">
    <name type="scientific">Paenibacillus allorhizoplanae</name>
    <dbReference type="NCBI Taxonomy" id="2905648"/>
    <lineage>
        <taxon>Bacteria</taxon>
        <taxon>Bacillati</taxon>
        <taxon>Bacillota</taxon>
        <taxon>Bacilli</taxon>
        <taxon>Bacillales</taxon>
        <taxon>Paenibacillaceae</taxon>
        <taxon>Paenibacillus</taxon>
    </lineage>
</organism>
<dbReference type="EMBL" id="CAKMMW010000020">
    <property type="protein sequence ID" value="CAH1221495.1"/>
    <property type="molecule type" value="Genomic_DNA"/>
</dbReference>
<dbReference type="SUPFAM" id="SSF51445">
    <property type="entry name" value="(Trans)glycosidases"/>
    <property type="match status" value="1"/>
</dbReference>
<protein>
    <recommendedName>
        <fullName evidence="3">Family 2 glycosyl transferase</fullName>
    </recommendedName>
</protein>
<name>A0ABM9CSZ3_9BACL</name>
<dbReference type="Proteomes" id="UP000838821">
    <property type="component" value="Unassembled WGS sequence"/>
</dbReference>
<evidence type="ECO:0008006" key="3">
    <source>
        <dbReference type="Google" id="ProtNLM"/>
    </source>
</evidence>
<comment type="caution">
    <text evidence="1">The sequence shown here is derived from an EMBL/GenBank/DDBJ whole genome shotgun (WGS) entry which is preliminary data.</text>
</comment>
<gene>
    <name evidence="1" type="ORF">PAECIP111891_05202</name>
</gene>
<proteinExistence type="predicted"/>
<evidence type="ECO:0000313" key="1">
    <source>
        <dbReference type="EMBL" id="CAH1221495.1"/>
    </source>
</evidence>
<keyword evidence="2" id="KW-1185">Reference proteome</keyword>
<accession>A0ABM9CSZ3</accession>
<sequence>MRKIRKAGYSALMKRKIIIASAVIALLVGVTATVLVSGIFAPREHVETVKVDGLTIPANVGSQYLQVYHNGVPQDLLLKGVNMGIAKPGHFPGETAITKAEYLRWFQHIGDMHANVVRIYTLHPPVFYEALKAYNDKAANPLYVLQGIWMNEDKLLASGDVFANENSQDFAEETRRTIDVIHGNAKIPDRPGHASGSYTADISQYVLGWIIGVEWDPDIVISTNAKHVNAPDFEGTYFRTEMASPFETWLAKAMDDTVKYETEKYTWQRPISFTNWVTTDPLKHPAEPSAKEDAVFINPNVIWPTPSLKAGYFASYHVYPYYPDFMNYETKYTGYIDEWGQKNNYAGYLRDLKQVHRMPVVVAEFGVPASRGMTHRNVSGWNQGFLSEEEQGEIDSRLFEDIYHEGMAGGLVFSWQDEWFKRTWNNMDYDNPDRRPFWSNVQTSEQNFGLMSFDSGASELIVKVDGNTEDWERAGIQPLAVAGKTGASALRKYKDGYDEQRQIDRLYMASDERYVYFRLDFGKSDKSLDWTRTNATFLLNTVPDQGQTAMSGGGLTSDAGFDFAIDVKGPNTSRIWIDSYYDLHELQYGRMLAMIPQTAYADKKNNGVFHKQMLTLNKPLTIPNRQGDAAFIPFESYETGLLRFGDGDPDSPQYDSLTDVAVNAKDAIVELRIPWQLLNIKDPSMHEAVGNIREKGLDASVQTPGFHVAVVTYRPEPDEDTTQHPGGGAIADFLPSANNGVLRANDMPFYQWKGWDYPQTHERLKKSYYKLKETFAAVRFPTDKL</sequence>